<dbReference type="Pfam" id="PF00082">
    <property type="entry name" value="Peptidase_S8"/>
    <property type="match status" value="1"/>
</dbReference>
<evidence type="ECO:0000313" key="10">
    <source>
        <dbReference type="Proteomes" id="UP000199532"/>
    </source>
</evidence>
<feature type="active site" description="Charge relay system" evidence="5">
    <location>
        <position position="250"/>
    </location>
</feature>
<dbReference type="InterPro" id="IPR008979">
    <property type="entry name" value="Galactose-bd-like_sf"/>
</dbReference>
<dbReference type="InterPro" id="IPR015500">
    <property type="entry name" value="Peptidase_S8_subtilisin-rel"/>
</dbReference>
<feature type="active site" description="Charge relay system" evidence="5">
    <location>
        <position position="275"/>
    </location>
</feature>
<dbReference type="SUPFAM" id="SSF52743">
    <property type="entry name" value="Subtilisin-like"/>
    <property type="match status" value="1"/>
</dbReference>
<accession>A0A1H7B056</accession>
<dbReference type="Gene3D" id="3.40.50.200">
    <property type="entry name" value="Peptidase S8/S53 domain"/>
    <property type="match status" value="1"/>
</dbReference>
<keyword evidence="2 5" id="KW-0645">Protease</keyword>
<dbReference type="EMBL" id="FNXY01000012">
    <property type="protein sequence ID" value="SEJ71213.1"/>
    <property type="molecule type" value="Genomic_DNA"/>
</dbReference>
<dbReference type="SUPFAM" id="SSF49265">
    <property type="entry name" value="Fibronectin type III"/>
    <property type="match status" value="1"/>
</dbReference>
<proteinExistence type="inferred from homology"/>
<dbReference type="InterPro" id="IPR026444">
    <property type="entry name" value="Secre_tail"/>
</dbReference>
<dbReference type="Proteomes" id="UP000199532">
    <property type="component" value="Unassembled WGS sequence"/>
</dbReference>
<dbReference type="OrthoDB" id="9792152at2"/>
<reference evidence="9 10" key="1">
    <citation type="submission" date="2016-10" db="EMBL/GenBank/DDBJ databases">
        <authorList>
            <person name="de Groot N.N."/>
        </authorList>
    </citation>
    <scope>NUCLEOTIDE SEQUENCE [LARGE SCALE GENOMIC DNA]</scope>
    <source>
        <strain evidence="9 10">DSM 19938</strain>
    </source>
</reference>
<dbReference type="CDD" id="cd04842">
    <property type="entry name" value="Peptidases_S8_Kp43_protease"/>
    <property type="match status" value="1"/>
</dbReference>
<dbReference type="Gene3D" id="2.60.120.260">
    <property type="entry name" value="Galactose-binding domain-like"/>
    <property type="match status" value="1"/>
</dbReference>
<sequence length="1794" mass="196730">MYDTKFYLFCLALFFNLSSLHHAEGQVKPVPKLYLKSGTIVPENNISENLTKSGLRTSGAGEKSLVIIHFDKVPAESTREELKNAGVELLDYIPDNAYTATVSNSFDLKLLKKTLARSIITLSPDQKMQAALANNHFPVHAEKVAGKIDLWLNFPKSFSFEEVKKELLSRKIEIISENLKGYQVVEIRIPKTLLKEIAGLPFVQYIQAIPGEEKSYNYRSIASSRANALTGSLPLGFNLKGEGVTIGVGDNADPQQHIDFSTRVINHSGIKGNSHGVHVIGTIAGAGIVDERYTGYAPKSRVVAQINSNIWANAGMYVRDYGMVITNNSYGVDAGSCSDFGDYTLTSKILDQQAFDFPYLQHVFAAGNSGLVNLCAGVPSGFGNVLGGYTSAKNVITVGNALESGILNNISSKGPTKDGRMKPDLTATGSSVISTVPTDQYNVSTGTSMASASVSGGLVLMYQRYRQLHNGNNPQNALMKALLCNGATDQGLAGPDYGNGYGGINLLRSIKMLDQNSYFESGVSNGSAAQHTIKVPANTAQLKVMLYWNDPAPSVLSGKALVNNLDLRVISPDSPSLLPQLLDPKNILSAAGNGTDDTNNMEQIVINNPGAGDYTIVINGTTVTQGNQNYVVVYDNIPVSTALTYPAGQEHLASGEDIYINWDAYGNDGKTFKIEYSLNNGGSWTSIQDTVNADLRQIKWTLPAVSTSGAKVRIKRDGTDIVSESEPFTILGVPAVALSPTQCEGYIAIQWPAIDGASDYEIMTLKGDEMSFWATTTSTSFALKGLSKDSTYYVSVRARINGNPGRRSPAIIRKPNQGNCEGSISDNDLKLETIISPAQSGRIHTSSELSASNPVTIRIKNLDDQVSDQNIQVGYSIGDDNSTIIWETIKPSIQPGGTYDHTFAATANLGDVASYRFRVFVKKTGDPVEENNAVTQIFKQLDNAPVTLPFMEQFENYPVQQTNFKQVGLIGGDRFDIIGSTAYGRLRTYVGSDMAYSGSRALTLDVNKNVSAGNVNYLVGTFNLSQFNPANDDLRLSFWFNNHGQYYNENDKVWIRAKDTDPWIEADNLYVYHSSPGEGYKRAVIQLSKILTSNSKTFSASFQIRFGQYGEKVTANQYGGAGYSFDDIQITKESNDIELVKIIPPVSNNLIYNNQRISVVVRNNSAGDVYDVPIKLQMNNGTVVSQNISYIKGEADVTYQFSNIINFSSIGTYSIKVWTENNWDSKPDNNSVQIDVVSTAIISSFPYLQNFEAEAGNWQSAGINNSWAYGSPVSAKINSAASGSKAWKTNLSGTYNASEKSFLYSPGFAIAGMSNPTLSFSLAIDLKKCPDKLCDFAYVEYSTDGNIWTKLGIYGSGTNWYNLKSDKDVWSVEDYTRWHVSTVPIPQGLKNVRFRFAMQSDDSDNREGIAIDDVHIYDLANPIYSSGPESSTVSKSDVNGASWINFTENDKIIASIQPNQDLGKIVVQTYLNQAAVRNSNGQYYHNRNFTIKPESTSFSEFAVIRLYFTDSETEQLLSATGCGGCAKPASAYDLAISKYSDFRKELEDGTLSNNTNGSWSLLSADDVVKVPYDNGYYVEFKTKSLSEFWLAKGSLQSATPLPVELTRFTAKKVDVTEAYNSVLLEWTTAAEKDFSHFEIEMASGEKELNQSLFTKIGEVNGKANSASITKYQFTDQQITGYPTRYYRLKMVDKDETFNYSAIRSVTFSEKVNWRVYPNPSNGVFNVDFQTEKSNLVNVNVFDVSGRLLEQKTIISSGSLQTQQINISGAAVKSGIYFLEIMSGQQKQVFKILKE</sequence>
<evidence type="ECO:0000256" key="1">
    <source>
        <dbReference type="ARBA" id="ARBA00011073"/>
    </source>
</evidence>
<dbReference type="RefSeq" id="WP_090342081.1">
    <property type="nucleotide sequence ID" value="NZ_FNXY01000012.1"/>
</dbReference>
<comment type="similarity">
    <text evidence="1 5">Belongs to the peptidase S8 family.</text>
</comment>
<dbReference type="SUPFAM" id="SSF49785">
    <property type="entry name" value="Galactose-binding domain-like"/>
    <property type="match status" value="1"/>
</dbReference>
<evidence type="ECO:0000259" key="7">
    <source>
        <dbReference type="Pfam" id="PF00082"/>
    </source>
</evidence>
<keyword evidence="6" id="KW-0732">Signal</keyword>
<dbReference type="GO" id="GO:0006508">
    <property type="term" value="P:proteolysis"/>
    <property type="evidence" value="ECO:0007669"/>
    <property type="project" value="UniProtKB-KW"/>
</dbReference>
<evidence type="ECO:0000256" key="5">
    <source>
        <dbReference type="PROSITE-ProRule" id="PRU01240"/>
    </source>
</evidence>
<dbReference type="Gene3D" id="2.60.40.10">
    <property type="entry name" value="Immunoglobulins"/>
    <property type="match status" value="2"/>
</dbReference>
<evidence type="ECO:0000256" key="4">
    <source>
        <dbReference type="ARBA" id="ARBA00022825"/>
    </source>
</evidence>
<evidence type="ECO:0000256" key="2">
    <source>
        <dbReference type="ARBA" id="ARBA00022670"/>
    </source>
</evidence>
<dbReference type="STRING" id="408657.SAMN04487995_6045"/>
<dbReference type="InterPro" id="IPR034058">
    <property type="entry name" value="TagA/B/C/D_pept_dom"/>
</dbReference>
<feature type="active site" description="Charge relay system" evidence="5">
    <location>
        <position position="448"/>
    </location>
</feature>
<feature type="domain" description="Secretion system C-terminal sorting" evidence="8">
    <location>
        <begin position="1715"/>
        <end position="1791"/>
    </location>
</feature>
<dbReference type="InterPro" id="IPR036852">
    <property type="entry name" value="Peptidase_S8/S53_dom_sf"/>
</dbReference>
<feature type="signal peptide" evidence="6">
    <location>
        <begin position="1"/>
        <end position="23"/>
    </location>
</feature>
<feature type="chain" id="PRO_5011656986" evidence="6">
    <location>
        <begin position="24"/>
        <end position="1794"/>
    </location>
</feature>
<dbReference type="NCBIfam" id="TIGR04183">
    <property type="entry name" value="Por_Secre_tail"/>
    <property type="match status" value="1"/>
</dbReference>
<keyword evidence="4 5" id="KW-0720">Serine protease</keyword>
<dbReference type="InterPro" id="IPR000209">
    <property type="entry name" value="Peptidase_S8/S53_dom"/>
</dbReference>
<gene>
    <name evidence="9" type="ORF">SAMN04487995_6045</name>
</gene>
<dbReference type="Pfam" id="PF18962">
    <property type="entry name" value="Por_Secre_tail"/>
    <property type="match status" value="1"/>
</dbReference>
<keyword evidence="10" id="KW-1185">Reference proteome</keyword>
<dbReference type="InterPro" id="IPR036116">
    <property type="entry name" value="FN3_sf"/>
</dbReference>
<dbReference type="GO" id="GO:0004252">
    <property type="term" value="F:serine-type endopeptidase activity"/>
    <property type="evidence" value="ECO:0007669"/>
    <property type="project" value="UniProtKB-UniRule"/>
</dbReference>
<protein>
    <submittedName>
        <fullName evidence="9">Por secretion system C-terminal sorting domain-containing protein</fullName>
    </submittedName>
</protein>
<evidence type="ECO:0000313" key="9">
    <source>
        <dbReference type="EMBL" id="SEJ71213.1"/>
    </source>
</evidence>
<evidence type="ECO:0000256" key="3">
    <source>
        <dbReference type="ARBA" id="ARBA00022801"/>
    </source>
</evidence>
<feature type="domain" description="Peptidase S8/S53" evidence="7">
    <location>
        <begin position="241"/>
        <end position="502"/>
    </location>
</feature>
<dbReference type="Gene3D" id="2.60.120.380">
    <property type="match status" value="1"/>
</dbReference>
<keyword evidence="3 5" id="KW-0378">Hydrolase</keyword>
<evidence type="ECO:0000259" key="8">
    <source>
        <dbReference type="Pfam" id="PF18962"/>
    </source>
</evidence>
<evidence type="ECO:0000256" key="6">
    <source>
        <dbReference type="SAM" id="SignalP"/>
    </source>
</evidence>
<dbReference type="PROSITE" id="PS51892">
    <property type="entry name" value="SUBTILASE"/>
    <property type="match status" value="1"/>
</dbReference>
<dbReference type="PANTHER" id="PTHR43806">
    <property type="entry name" value="PEPTIDASE S8"/>
    <property type="match status" value="1"/>
</dbReference>
<dbReference type="PANTHER" id="PTHR43806:SF11">
    <property type="entry name" value="CEREVISIN-RELATED"/>
    <property type="match status" value="1"/>
</dbReference>
<organism evidence="9 10">
    <name type="scientific">Dyadobacter koreensis</name>
    <dbReference type="NCBI Taxonomy" id="408657"/>
    <lineage>
        <taxon>Bacteria</taxon>
        <taxon>Pseudomonadati</taxon>
        <taxon>Bacteroidota</taxon>
        <taxon>Cytophagia</taxon>
        <taxon>Cytophagales</taxon>
        <taxon>Spirosomataceae</taxon>
        <taxon>Dyadobacter</taxon>
    </lineage>
</organism>
<dbReference type="InterPro" id="IPR013783">
    <property type="entry name" value="Ig-like_fold"/>
</dbReference>
<name>A0A1H7B056_9BACT</name>
<dbReference type="PRINTS" id="PR00723">
    <property type="entry name" value="SUBTILISIN"/>
</dbReference>
<dbReference type="InterPro" id="IPR050131">
    <property type="entry name" value="Peptidase_S8_subtilisin-like"/>
</dbReference>